<name>A0A6I9S924_ELAGV</name>
<feature type="domain" description="Cyanobacterial aminoacyl-tRNA synthetase CAAD" evidence="3">
    <location>
        <begin position="118"/>
        <end position="193"/>
    </location>
</feature>
<keyword evidence="2" id="KW-1133">Transmembrane helix</keyword>
<dbReference type="InterPro" id="IPR025564">
    <property type="entry name" value="CAAD_dom"/>
</dbReference>
<proteinExistence type="predicted"/>
<dbReference type="KEGG" id="egu:105058487"/>
<dbReference type="Pfam" id="PF14159">
    <property type="entry name" value="CAAD"/>
    <property type="match status" value="1"/>
</dbReference>
<gene>
    <name evidence="5" type="primary">LOC105058487</name>
</gene>
<dbReference type="InterPro" id="IPR033344">
    <property type="entry name" value="CURT1"/>
</dbReference>
<comment type="subcellular location">
    <subcellularLocation>
        <location evidence="1">Membrane</location>
        <topology evidence="1">Multi-pass membrane protein</topology>
    </subcellularLocation>
</comment>
<evidence type="ECO:0000259" key="3">
    <source>
        <dbReference type="Pfam" id="PF14159"/>
    </source>
</evidence>
<keyword evidence="2" id="KW-0812">Transmembrane</keyword>
<dbReference type="GO" id="GO:0009535">
    <property type="term" value="C:chloroplast thylakoid membrane"/>
    <property type="evidence" value="ECO:0007669"/>
    <property type="project" value="TreeGrafter"/>
</dbReference>
<feature type="transmembrane region" description="Helical" evidence="2">
    <location>
        <begin position="124"/>
        <end position="145"/>
    </location>
</feature>
<sequence>MELCGPPRALPTLPRCRDFAANPSLALPLLLPRPSPTLSSRRSLALRSTRGWRAAALEETSTRVVSTELEMESKGEAPKKVEADSFLAGSMQEEAPSSGDEQSEAADFLSKLNLKLDSEDTYGILIYGTGALVALWISSTVVSAIDSLPLFPKVMEIVGLAFTIWFSSRYLIFKENRDEFFAKIDELKEQVLGRSDD</sequence>
<dbReference type="InParanoid" id="A0A6I9S924"/>
<dbReference type="OrthoDB" id="2014299at2759"/>
<dbReference type="PANTHER" id="PTHR33222:SF2">
    <property type="entry name" value="PROTEIN CURVATURE THYLAKOID 1D, CHLOROPLASTIC"/>
    <property type="match status" value="1"/>
</dbReference>
<dbReference type="AlphaFoldDB" id="A0A6I9S924"/>
<protein>
    <submittedName>
        <fullName evidence="5">Protein CURVATURE THYLAKOID 1D, chloroplastic</fullName>
    </submittedName>
</protein>
<dbReference type="PANTHER" id="PTHR33222">
    <property type="match status" value="1"/>
</dbReference>
<reference evidence="5" key="1">
    <citation type="submission" date="2025-08" db="UniProtKB">
        <authorList>
            <consortium name="RefSeq"/>
        </authorList>
    </citation>
    <scope>IDENTIFICATION</scope>
</reference>
<evidence type="ECO:0000256" key="1">
    <source>
        <dbReference type="ARBA" id="ARBA00004141"/>
    </source>
</evidence>
<keyword evidence="4" id="KW-1185">Reference proteome</keyword>
<keyword evidence="2" id="KW-0472">Membrane</keyword>
<dbReference type="Proteomes" id="UP000504607">
    <property type="component" value="Chromosome 15"/>
</dbReference>
<accession>A0A6I9S924</accession>
<evidence type="ECO:0000256" key="2">
    <source>
        <dbReference type="SAM" id="Phobius"/>
    </source>
</evidence>
<evidence type="ECO:0000313" key="5">
    <source>
        <dbReference type="RefSeq" id="XP_010939739.1"/>
    </source>
</evidence>
<dbReference type="RefSeq" id="XP_010939739.1">
    <property type="nucleotide sequence ID" value="XM_010941437.2"/>
</dbReference>
<feature type="transmembrane region" description="Helical" evidence="2">
    <location>
        <begin position="157"/>
        <end position="173"/>
    </location>
</feature>
<evidence type="ECO:0000313" key="4">
    <source>
        <dbReference type="Proteomes" id="UP000504607"/>
    </source>
</evidence>
<organism evidence="4 5">
    <name type="scientific">Elaeis guineensis var. tenera</name>
    <name type="common">Oil palm</name>
    <dbReference type="NCBI Taxonomy" id="51953"/>
    <lineage>
        <taxon>Eukaryota</taxon>
        <taxon>Viridiplantae</taxon>
        <taxon>Streptophyta</taxon>
        <taxon>Embryophyta</taxon>
        <taxon>Tracheophyta</taxon>
        <taxon>Spermatophyta</taxon>
        <taxon>Magnoliopsida</taxon>
        <taxon>Liliopsida</taxon>
        <taxon>Arecaceae</taxon>
        <taxon>Arecoideae</taxon>
        <taxon>Cocoseae</taxon>
        <taxon>Elaeidinae</taxon>
        <taxon>Elaeis</taxon>
    </lineage>
</organism>
<dbReference type="GeneID" id="105058487"/>
<dbReference type="FunCoup" id="A0A6I9S924">
    <property type="interactions" value="25"/>
</dbReference>